<evidence type="ECO:0000313" key="2">
    <source>
        <dbReference type="EMBL" id="QAY72375.1"/>
    </source>
</evidence>
<protein>
    <submittedName>
        <fullName evidence="2">Transcriptional regulator</fullName>
    </submittedName>
</protein>
<dbReference type="KEGG" id="agf:ET445_02510"/>
<dbReference type="AlphaFoldDB" id="A0A4P6F9T7"/>
<accession>A0A4P6F9T7</accession>
<dbReference type="RefSeq" id="WP_129188534.1">
    <property type="nucleotide sequence ID" value="NZ_CP035491.1"/>
</dbReference>
<keyword evidence="3" id="KW-1185">Reference proteome</keyword>
<dbReference type="InterPro" id="IPR001387">
    <property type="entry name" value="Cro/C1-type_HTH"/>
</dbReference>
<dbReference type="SUPFAM" id="SSF47413">
    <property type="entry name" value="lambda repressor-like DNA-binding domains"/>
    <property type="match status" value="1"/>
</dbReference>
<dbReference type="Gene3D" id="1.10.260.40">
    <property type="entry name" value="lambda repressor-like DNA-binding domains"/>
    <property type="match status" value="1"/>
</dbReference>
<gene>
    <name evidence="2" type="ORF">ET445_02510</name>
</gene>
<dbReference type="OrthoDB" id="4557883at2"/>
<evidence type="ECO:0000259" key="1">
    <source>
        <dbReference type="PROSITE" id="PS50943"/>
    </source>
</evidence>
<sequence length="73" mass="8209">MRVRSVRELGAAVRERREVLGWSQAELAERAGVTREWVVRFEGGKASVRLDRAFDLITALDLAVDLNERAVDA</sequence>
<dbReference type="InterPro" id="IPR010982">
    <property type="entry name" value="Lambda_DNA-bd_dom_sf"/>
</dbReference>
<dbReference type="PROSITE" id="PS50943">
    <property type="entry name" value="HTH_CROC1"/>
    <property type="match status" value="1"/>
</dbReference>
<feature type="domain" description="HTH cro/C1-type" evidence="1">
    <location>
        <begin position="13"/>
        <end position="67"/>
    </location>
</feature>
<dbReference type="EMBL" id="CP035491">
    <property type="protein sequence ID" value="QAY72375.1"/>
    <property type="molecule type" value="Genomic_DNA"/>
</dbReference>
<name>A0A4P6F9T7_9MICO</name>
<proteinExistence type="predicted"/>
<dbReference type="GO" id="GO:0003677">
    <property type="term" value="F:DNA binding"/>
    <property type="evidence" value="ECO:0007669"/>
    <property type="project" value="InterPro"/>
</dbReference>
<dbReference type="SMART" id="SM00530">
    <property type="entry name" value="HTH_XRE"/>
    <property type="match status" value="1"/>
</dbReference>
<dbReference type="CDD" id="cd00093">
    <property type="entry name" value="HTH_XRE"/>
    <property type="match status" value="1"/>
</dbReference>
<dbReference type="Pfam" id="PF13560">
    <property type="entry name" value="HTH_31"/>
    <property type="match status" value="1"/>
</dbReference>
<dbReference type="Proteomes" id="UP000291259">
    <property type="component" value="Chromosome"/>
</dbReference>
<reference evidence="2 3" key="1">
    <citation type="submission" date="2019-01" db="EMBL/GenBank/DDBJ databases">
        <title>Genome sequencing of strain FW100M-8.</title>
        <authorList>
            <person name="Heo J."/>
            <person name="Kim S.-J."/>
            <person name="Kim J.-S."/>
            <person name="Hong S.-B."/>
            <person name="Kwon S.-W."/>
        </authorList>
    </citation>
    <scope>NUCLEOTIDE SEQUENCE [LARGE SCALE GENOMIC DNA]</scope>
    <source>
        <strain evidence="2 3">FW100M-8</strain>
    </source>
</reference>
<evidence type="ECO:0000313" key="3">
    <source>
        <dbReference type="Proteomes" id="UP000291259"/>
    </source>
</evidence>
<organism evidence="2 3">
    <name type="scientific">Agromyces protaetiae</name>
    <dbReference type="NCBI Taxonomy" id="2509455"/>
    <lineage>
        <taxon>Bacteria</taxon>
        <taxon>Bacillati</taxon>
        <taxon>Actinomycetota</taxon>
        <taxon>Actinomycetes</taxon>
        <taxon>Micrococcales</taxon>
        <taxon>Microbacteriaceae</taxon>
        <taxon>Agromyces</taxon>
    </lineage>
</organism>